<keyword evidence="10" id="KW-1185">Reference proteome</keyword>
<dbReference type="PANTHER" id="PTHR23257:SF797">
    <property type="entry name" value="KINASE SUPERFAMILY WITH OCTICOSAPEPTIDE_PHOX_BEM1P DOMAIN-CONTAINING PROTEIN"/>
    <property type="match status" value="1"/>
</dbReference>
<dbReference type="PROSITE" id="PS00108">
    <property type="entry name" value="PROTEIN_KINASE_ST"/>
    <property type="match status" value="1"/>
</dbReference>
<dbReference type="SMART" id="SM00666">
    <property type="entry name" value="PB1"/>
    <property type="match status" value="1"/>
</dbReference>
<organism evidence="9 10">
    <name type="scientific">Asparagus officinalis</name>
    <name type="common">Garden asparagus</name>
    <dbReference type="NCBI Taxonomy" id="4686"/>
    <lineage>
        <taxon>Eukaryota</taxon>
        <taxon>Viridiplantae</taxon>
        <taxon>Streptophyta</taxon>
        <taxon>Embryophyta</taxon>
        <taxon>Tracheophyta</taxon>
        <taxon>Spermatophyta</taxon>
        <taxon>Magnoliopsida</taxon>
        <taxon>Liliopsida</taxon>
        <taxon>Asparagales</taxon>
        <taxon>Asparagaceae</taxon>
        <taxon>Asparagoideae</taxon>
        <taxon>Asparagus</taxon>
    </lineage>
</organism>
<feature type="compositionally biased region" description="Low complexity" evidence="7">
    <location>
        <begin position="247"/>
        <end position="274"/>
    </location>
</feature>
<dbReference type="GO" id="GO:0005524">
    <property type="term" value="F:ATP binding"/>
    <property type="evidence" value="ECO:0007669"/>
    <property type="project" value="UniProtKB-UniRule"/>
</dbReference>
<dbReference type="PRINTS" id="PR00109">
    <property type="entry name" value="TYRKINASE"/>
</dbReference>
<dbReference type="InterPro" id="IPR050167">
    <property type="entry name" value="Ser_Thr_protein_kinase"/>
</dbReference>
<dbReference type="Gene3D" id="3.10.20.90">
    <property type="entry name" value="Phosphatidylinositol 3-kinase Catalytic Subunit, Chain A, domain 1"/>
    <property type="match status" value="1"/>
</dbReference>
<name>A0A5P1EYY3_ASPOF</name>
<keyword evidence="1" id="KW-0723">Serine/threonine-protein kinase</keyword>
<feature type="compositionally biased region" description="Polar residues" evidence="7">
    <location>
        <begin position="685"/>
        <end position="698"/>
    </location>
</feature>
<dbReference type="GO" id="GO:0004674">
    <property type="term" value="F:protein serine/threonine kinase activity"/>
    <property type="evidence" value="ECO:0007669"/>
    <property type="project" value="UniProtKB-KW"/>
</dbReference>
<feature type="binding site" evidence="6">
    <location>
        <position position="1089"/>
    </location>
    <ligand>
        <name>ATP</name>
        <dbReference type="ChEBI" id="CHEBI:30616"/>
    </ligand>
</feature>
<dbReference type="CDD" id="cd13999">
    <property type="entry name" value="STKc_MAP3K-like"/>
    <property type="match status" value="1"/>
</dbReference>
<evidence type="ECO:0000256" key="7">
    <source>
        <dbReference type="SAM" id="MobiDB-lite"/>
    </source>
</evidence>
<dbReference type="InterPro" id="IPR000270">
    <property type="entry name" value="PB1_dom"/>
</dbReference>
<keyword evidence="4" id="KW-0418">Kinase</keyword>
<dbReference type="SMART" id="SM00220">
    <property type="entry name" value="S_TKc"/>
    <property type="match status" value="1"/>
</dbReference>
<dbReference type="Proteomes" id="UP000243459">
    <property type="component" value="Chromosome 5"/>
</dbReference>
<evidence type="ECO:0000256" key="4">
    <source>
        <dbReference type="ARBA" id="ARBA00022777"/>
    </source>
</evidence>
<dbReference type="GO" id="GO:0007165">
    <property type="term" value="P:signal transduction"/>
    <property type="evidence" value="ECO:0007669"/>
    <property type="project" value="TreeGrafter"/>
</dbReference>
<feature type="compositionally biased region" description="Polar residues" evidence="7">
    <location>
        <begin position="848"/>
        <end position="876"/>
    </location>
</feature>
<dbReference type="Pfam" id="PF07714">
    <property type="entry name" value="PK_Tyr_Ser-Thr"/>
    <property type="match status" value="1"/>
</dbReference>
<feature type="region of interest" description="Disordered" evidence="7">
    <location>
        <begin position="123"/>
        <end position="145"/>
    </location>
</feature>
<feature type="compositionally biased region" description="Low complexity" evidence="7">
    <location>
        <begin position="123"/>
        <end position="135"/>
    </location>
</feature>
<dbReference type="InterPro" id="IPR017441">
    <property type="entry name" value="Protein_kinase_ATP_BS"/>
</dbReference>
<dbReference type="PROSITE" id="PS00107">
    <property type="entry name" value="PROTEIN_KINASE_ATP"/>
    <property type="match status" value="1"/>
</dbReference>
<feature type="domain" description="Protein kinase" evidence="8">
    <location>
        <begin position="1052"/>
        <end position="1318"/>
    </location>
</feature>
<evidence type="ECO:0000256" key="6">
    <source>
        <dbReference type="PROSITE-ProRule" id="PRU10141"/>
    </source>
</evidence>
<accession>A0A5P1EYY3</accession>
<feature type="compositionally biased region" description="Low complexity" evidence="7">
    <location>
        <begin position="835"/>
        <end position="847"/>
    </location>
</feature>
<dbReference type="Pfam" id="PF00564">
    <property type="entry name" value="PB1"/>
    <property type="match status" value="1"/>
</dbReference>
<feature type="region of interest" description="Disordered" evidence="7">
    <location>
        <begin position="408"/>
        <end position="439"/>
    </location>
</feature>
<feature type="compositionally biased region" description="Polar residues" evidence="7">
    <location>
        <begin position="136"/>
        <end position="145"/>
    </location>
</feature>
<evidence type="ECO:0000313" key="9">
    <source>
        <dbReference type="EMBL" id="ONK70387.1"/>
    </source>
</evidence>
<dbReference type="SUPFAM" id="SSF56112">
    <property type="entry name" value="Protein kinase-like (PK-like)"/>
    <property type="match status" value="1"/>
</dbReference>
<reference evidence="10" key="1">
    <citation type="journal article" date="2017" name="Nat. Commun.">
        <title>The asparagus genome sheds light on the origin and evolution of a young Y chromosome.</title>
        <authorList>
            <person name="Harkess A."/>
            <person name="Zhou J."/>
            <person name="Xu C."/>
            <person name="Bowers J.E."/>
            <person name="Van der Hulst R."/>
            <person name="Ayyampalayam S."/>
            <person name="Mercati F."/>
            <person name="Riccardi P."/>
            <person name="McKain M.R."/>
            <person name="Kakrana A."/>
            <person name="Tang H."/>
            <person name="Ray J."/>
            <person name="Groenendijk J."/>
            <person name="Arikit S."/>
            <person name="Mathioni S.M."/>
            <person name="Nakano M."/>
            <person name="Shan H."/>
            <person name="Telgmann-Rauber A."/>
            <person name="Kanno A."/>
            <person name="Yue Z."/>
            <person name="Chen H."/>
            <person name="Li W."/>
            <person name="Chen Y."/>
            <person name="Xu X."/>
            <person name="Zhang Y."/>
            <person name="Luo S."/>
            <person name="Chen H."/>
            <person name="Gao J."/>
            <person name="Mao Z."/>
            <person name="Pires J.C."/>
            <person name="Luo M."/>
            <person name="Kudrna D."/>
            <person name="Wing R.A."/>
            <person name="Meyers B.C."/>
            <person name="Yi K."/>
            <person name="Kong H."/>
            <person name="Lavrijsen P."/>
            <person name="Sunseri F."/>
            <person name="Falavigna A."/>
            <person name="Ye Y."/>
            <person name="Leebens-Mack J.H."/>
            <person name="Chen G."/>
        </authorList>
    </citation>
    <scope>NUCLEOTIDE SEQUENCE [LARGE SCALE GENOMIC DNA]</scope>
    <source>
        <strain evidence="10">cv. DH0086</strain>
    </source>
</reference>
<dbReference type="FunFam" id="3.30.200.20:FF:000081">
    <property type="entry name" value="Octicosapeptide/phox/Bem1p domain kinase superfamily protein"/>
    <property type="match status" value="1"/>
</dbReference>
<dbReference type="FunFam" id="1.10.510.10:FF:000142">
    <property type="entry name" value="Octicosapeptide/phox/Bem1p domain kinase superfamily protein"/>
    <property type="match status" value="1"/>
</dbReference>
<feature type="region of interest" description="Disordered" evidence="7">
    <location>
        <begin position="468"/>
        <end position="492"/>
    </location>
</feature>
<dbReference type="Gramene" id="ONK70387">
    <property type="protein sequence ID" value="ONK70387"/>
    <property type="gene ID" value="A4U43_C05F33190"/>
</dbReference>
<sequence length="1325" mass="143925">MASDPQRVKLLCSFGGKISPRFGRDRDLYAKLSQVLNGPISSVKYQLPGEDLDALISISSQEDLDNMMEEFDRISEMATDGSARMRVFLSSAADESEMVDTGQSYIDAVNGIGLKRKDSLVSASSSEGMSPSISSPTYGSTSQDLSRLGFGREEALVYDRAEPQQVQFFNPSYNVVNFPGGQHYGHPVCVNAASMVSIGGNLNAVQGKMEPLIVVGDRMGVVEGNLRPNQGKVEAFVEENLYRFDQGSNNGNSSSSSNHNNSKGFYHQPLSQLPPLHPTHIQQPPNMYAPPLRQYPHQMLRLNDCQMCQKALPHAHSDTLINDHVNGSGNGSGSSGIHDARPVLQSHHSEDPTRLLASLRPENTVEHRVETGTVAASQFYRHHENERIIHPNMEALDHAKGLHPTGIVGGADPNRLQAPPRVVNGSGADSDPKTETPQTGRQFAAIGCAQEGLHPHEQERLLHPNAEAPDSAKVSHPHNAGSGALADSTVESKVENMPTSSQFVAYGFTQIPKIPQPHDHERLLVNPNAPAVIGLPVGTHASYVWATDPSYSHFTDPFQSMSQNVAPPPNLSKQDDGTKQNASILKNGNINAAEPPSRVSLPEISHDNVRPINGMMESLHVSTFEPSPITEHSRATATVNRCVPLLKPENSTSMAENNHTFKPQVGGNAVFLGNSYIMSGICPDGNSSGPKNQLQTPSIDLKPAHPPVTADNTQAFRSQAGGNAVYLGNSFIAAGIVPEGSSIRPISQMPPSSFGFTHLRPLQPSETSQARLVMTNHGPLFSYNQEIRGRPEVLNEQLHLMPSYSCSITPAYNNINVINTVGIGHQNSEGSLFQPNNVPNNVASPPNGTASCQYSTSGGSNGHAEQSQGPIPSGSLFCNQDPQKIVGNMEVVPPRINKVPSKEFVAPKDACTESHLVNSKGSDEAVLAEEGGFHHLQNPTNKDLRMEPVQFVQGEDHNKQEVQGLADQVIASVIQPSLHSAPLIFPPERMESDLLPNGETGFVETNSLIQCVTAVPDPKTEVVMSKQADKMNFGFPFTDDMGHLQIIKNGDLEELRELGSGTFGTVYHGKWRGSDVAIKRINERCFAGKPSEEERMRADFWNEACKLADLHHPNVVAFYGVVLDGPGGSFATVTEFMVNGSLRRALQKNDKSLDKRKRLLIAMDVAFGMEYLHGRNIIHFDLKSDNLLVNLRDPQRPICKVADLGLSKVKCQTLISGGVRGTLPWMAPELLDGGSTLVSDKVDVFSFGIVMWELLTGEEPYADLHYGAIIGGIVSNTLRPPVPESCDPEWRSLMEQCWSAEPAERPNFTEIASRLRSIAASLPQN</sequence>
<keyword evidence="5 6" id="KW-0067">ATP-binding</keyword>
<gene>
    <name evidence="9" type="ORF">A4U43_C05F33190</name>
</gene>
<dbReference type="OrthoDB" id="4062651at2759"/>
<dbReference type="InterPro" id="IPR008271">
    <property type="entry name" value="Ser/Thr_kinase_AS"/>
</dbReference>
<dbReference type="SUPFAM" id="SSF54277">
    <property type="entry name" value="CAD &amp; PB1 domains"/>
    <property type="match status" value="1"/>
</dbReference>
<keyword evidence="3 6" id="KW-0547">Nucleotide-binding</keyword>
<dbReference type="PROSITE" id="PS50011">
    <property type="entry name" value="PROTEIN_KINASE_DOM"/>
    <property type="match status" value="1"/>
</dbReference>
<feature type="region of interest" description="Disordered" evidence="7">
    <location>
        <begin position="244"/>
        <end position="292"/>
    </location>
</feature>
<dbReference type="InterPro" id="IPR001245">
    <property type="entry name" value="Ser-Thr/Tyr_kinase_cat_dom"/>
</dbReference>
<dbReference type="InterPro" id="IPR000719">
    <property type="entry name" value="Prot_kinase_dom"/>
</dbReference>
<dbReference type="Gene3D" id="1.10.510.10">
    <property type="entry name" value="Transferase(Phosphotransferase) domain 1"/>
    <property type="match status" value="1"/>
</dbReference>
<evidence type="ECO:0000256" key="3">
    <source>
        <dbReference type="ARBA" id="ARBA00022741"/>
    </source>
</evidence>
<feature type="region of interest" description="Disordered" evidence="7">
    <location>
        <begin position="835"/>
        <end position="876"/>
    </location>
</feature>
<dbReference type="Gene3D" id="3.30.200.20">
    <property type="entry name" value="Phosphorylase Kinase, domain 1"/>
    <property type="match status" value="1"/>
</dbReference>
<protein>
    <recommendedName>
        <fullName evidence="8">Protein kinase domain-containing protein</fullName>
    </recommendedName>
</protein>
<evidence type="ECO:0000259" key="8">
    <source>
        <dbReference type="PROSITE" id="PS50011"/>
    </source>
</evidence>
<dbReference type="InterPro" id="IPR011009">
    <property type="entry name" value="Kinase-like_dom_sf"/>
</dbReference>
<evidence type="ECO:0000256" key="5">
    <source>
        <dbReference type="ARBA" id="ARBA00022840"/>
    </source>
</evidence>
<dbReference type="PANTHER" id="PTHR23257">
    <property type="entry name" value="SERINE-THREONINE PROTEIN KINASE"/>
    <property type="match status" value="1"/>
</dbReference>
<dbReference type="GO" id="GO:0005737">
    <property type="term" value="C:cytoplasm"/>
    <property type="evidence" value="ECO:0007669"/>
    <property type="project" value="TreeGrafter"/>
</dbReference>
<evidence type="ECO:0000256" key="2">
    <source>
        <dbReference type="ARBA" id="ARBA00022679"/>
    </source>
</evidence>
<proteinExistence type="predicted"/>
<evidence type="ECO:0000313" key="10">
    <source>
        <dbReference type="Proteomes" id="UP000243459"/>
    </source>
</evidence>
<feature type="region of interest" description="Disordered" evidence="7">
    <location>
        <begin position="684"/>
        <end position="711"/>
    </location>
</feature>
<dbReference type="EMBL" id="CM007385">
    <property type="protein sequence ID" value="ONK70387.1"/>
    <property type="molecule type" value="Genomic_DNA"/>
</dbReference>
<keyword evidence="2" id="KW-0808">Transferase</keyword>
<evidence type="ECO:0000256" key="1">
    <source>
        <dbReference type="ARBA" id="ARBA00022527"/>
    </source>
</evidence>